<dbReference type="Gene3D" id="3.40.600.30">
    <property type="match status" value="1"/>
</dbReference>
<gene>
    <name evidence="1" type="ORF">DSAG12_01570</name>
</gene>
<evidence type="ECO:0000313" key="2">
    <source>
        <dbReference type="Proteomes" id="UP000321408"/>
    </source>
</evidence>
<accession>A0A5B9D9I0</accession>
<reference evidence="1 2" key="2">
    <citation type="journal article" date="2024" name="Int. J. Syst. Evol. Microbiol.">
        <title>Promethearchaeum syntrophicum gen. nov., sp. nov., an anaerobic, obligately syntrophic archaeon, the first isolate of the lineage 'Asgard' archaea, and proposal of the new archaeal phylum Promethearchaeota phyl. nov. and kingdom Promethearchaeati regn. nov.</title>
        <authorList>
            <person name="Imachi H."/>
            <person name="Nobu M.K."/>
            <person name="Kato S."/>
            <person name="Takaki Y."/>
            <person name="Miyazaki M."/>
            <person name="Miyata M."/>
            <person name="Ogawara M."/>
            <person name="Saito Y."/>
            <person name="Sakai S."/>
            <person name="Tahara Y.O."/>
            <person name="Takano Y."/>
            <person name="Tasumi E."/>
            <person name="Uematsu K."/>
            <person name="Yoshimura T."/>
            <person name="Itoh T."/>
            <person name="Ohkuma M."/>
            <person name="Takai K."/>
        </authorList>
    </citation>
    <scope>NUCLEOTIDE SEQUENCE [LARGE SCALE GENOMIC DNA]</scope>
    <source>
        <strain evidence="1 2">MK-D1</strain>
    </source>
</reference>
<dbReference type="AlphaFoldDB" id="A0A5B9D9I0"/>
<keyword evidence="1" id="KW-0540">Nuclease</keyword>
<sequence length="203" mass="23649">MSFNDIFNDKTFIKKIQNRFPKYIYDLNNAFAKDGKLSPDIGTLREKMIIGIFSKHFGDNFSDKLPPQEAEADFILFNELISFKTSISKSFKLIWTSNYELAIKFYEEFTPKYPIILLIFQKSVGGLYYFSIELLQKIRKKLKSEFLNKPKSGTNPRGVSLSTKGFNALKSDPDCKYIPIDWNNISKGPNTSLDFIQHYYDIW</sequence>
<organism evidence="1 2">
    <name type="scientific">Promethearchaeum syntrophicum</name>
    <dbReference type="NCBI Taxonomy" id="2594042"/>
    <lineage>
        <taxon>Archaea</taxon>
        <taxon>Promethearchaeati</taxon>
        <taxon>Promethearchaeota</taxon>
        <taxon>Promethearchaeia</taxon>
        <taxon>Promethearchaeales</taxon>
        <taxon>Promethearchaeaceae</taxon>
        <taxon>Promethearchaeum</taxon>
    </lineage>
</organism>
<dbReference type="EMBL" id="CP042905">
    <property type="protein sequence ID" value="QEE15743.1"/>
    <property type="molecule type" value="Genomic_DNA"/>
</dbReference>
<dbReference type="InterPro" id="IPR029128">
    <property type="entry name" value="ThaI"/>
</dbReference>
<proteinExistence type="predicted"/>
<evidence type="ECO:0000313" key="1">
    <source>
        <dbReference type="EMBL" id="QEE15743.1"/>
    </source>
</evidence>
<keyword evidence="2" id="KW-1185">Reference proteome</keyword>
<keyword evidence="1" id="KW-0378">Hydrolase</keyword>
<name>A0A5B9D9I0_9ARCH</name>
<dbReference type="KEGG" id="psyt:DSAG12_01570"/>
<dbReference type="GeneID" id="41329564"/>
<reference evidence="1 2" key="1">
    <citation type="journal article" date="2020" name="Nature">
        <title>Isolation of an archaeon at the prokaryote-eukaryote interface.</title>
        <authorList>
            <person name="Imachi H."/>
            <person name="Nobu M.K."/>
            <person name="Nakahara N."/>
            <person name="Morono Y."/>
            <person name="Ogawara M."/>
            <person name="Takaki Y."/>
            <person name="Takano Y."/>
            <person name="Uematsu K."/>
            <person name="Ikuta T."/>
            <person name="Ito M."/>
            <person name="Matsui Y."/>
            <person name="Miyazaki M."/>
            <person name="Murata K."/>
            <person name="Saito Y."/>
            <person name="Sakai S."/>
            <person name="Song C."/>
            <person name="Tasumi E."/>
            <person name="Yamanaka Y."/>
            <person name="Yamaguchi T."/>
            <person name="Kamagata Y."/>
            <person name="Tamaki H."/>
            <person name="Takai K."/>
        </authorList>
    </citation>
    <scope>NUCLEOTIDE SEQUENCE [LARGE SCALE GENOMIC DNA]</scope>
    <source>
        <strain evidence="1 2">MK-D1</strain>
    </source>
</reference>
<protein>
    <submittedName>
        <fullName evidence="1">ThaI family type II restriction endonuclease</fullName>
        <ecNumber evidence="1">3.1.21.-</ecNumber>
    </submittedName>
</protein>
<dbReference type="InterPro" id="IPR038374">
    <property type="entry name" value="ThaI_sf"/>
</dbReference>
<dbReference type="Pfam" id="PF15514">
    <property type="entry name" value="ThaI"/>
    <property type="match status" value="1"/>
</dbReference>
<dbReference type="RefSeq" id="WP_147662644.1">
    <property type="nucleotide sequence ID" value="NZ_CP042905.2"/>
</dbReference>
<keyword evidence="1" id="KW-0255">Endonuclease</keyword>
<dbReference type="EC" id="3.1.21.-" evidence="1"/>
<dbReference type="OrthoDB" id="359147at2157"/>
<dbReference type="Proteomes" id="UP000321408">
    <property type="component" value="Chromosome"/>
</dbReference>